<accession>A0A316Z645</accession>
<protein>
    <submittedName>
        <fullName evidence="1">Uncharacterized protein</fullName>
    </submittedName>
</protein>
<dbReference type="Proteomes" id="UP000245946">
    <property type="component" value="Unassembled WGS sequence"/>
</dbReference>
<gene>
    <name evidence="1" type="ORF">FA09DRAFT_330441</name>
</gene>
<sequence length="119" mass="12647">MVHAEAGATSLWVMTGTADAEALAEHCATIGKHLDVGERALSVDELRAAPPTVVMYVHEQQVGDIVVLPPLGAAQVRPNRAPACHITHACMPDREQGRQSSAIAHFASHARLVGSRARQ</sequence>
<keyword evidence="2" id="KW-1185">Reference proteome</keyword>
<proteinExistence type="predicted"/>
<dbReference type="GeneID" id="37270146"/>
<dbReference type="OrthoDB" id="298344at2759"/>
<dbReference type="RefSeq" id="XP_025597536.1">
    <property type="nucleotide sequence ID" value="XM_025742602.1"/>
</dbReference>
<evidence type="ECO:0000313" key="2">
    <source>
        <dbReference type="Proteomes" id="UP000245946"/>
    </source>
</evidence>
<reference evidence="1 2" key="1">
    <citation type="journal article" date="2018" name="Mol. Biol. Evol.">
        <title>Broad Genomic Sampling Reveals a Smut Pathogenic Ancestry of the Fungal Clade Ustilaginomycotina.</title>
        <authorList>
            <person name="Kijpornyongpan T."/>
            <person name="Mondo S.J."/>
            <person name="Barry K."/>
            <person name="Sandor L."/>
            <person name="Lee J."/>
            <person name="Lipzen A."/>
            <person name="Pangilinan J."/>
            <person name="LaButti K."/>
            <person name="Hainaut M."/>
            <person name="Henrissat B."/>
            <person name="Grigoriev I.V."/>
            <person name="Spatafora J.W."/>
            <person name="Aime M.C."/>
        </authorList>
    </citation>
    <scope>NUCLEOTIDE SEQUENCE [LARGE SCALE GENOMIC DNA]</scope>
    <source>
        <strain evidence="1 2">MCA 4186</strain>
    </source>
</reference>
<name>A0A316Z645_9BASI</name>
<organism evidence="1 2">
    <name type="scientific">Tilletiopsis washingtonensis</name>
    <dbReference type="NCBI Taxonomy" id="58919"/>
    <lineage>
        <taxon>Eukaryota</taxon>
        <taxon>Fungi</taxon>
        <taxon>Dikarya</taxon>
        <taxon>Basidiomycota</taxon>
        <taxon>Ustilaginomycotina</taxon>
        <taxon>Exobasidiomycetes</taxon>
        <taxon>Entylomatales</taxon>
        <taxon>Entylomatales incertae sedis</taxon>
        <taxon>Tilletiopsis</taxon>
    </lineage>
</organism>
<evidence type="ECO:0000313" key="1">
    <source>
        <dbReference type="EMBL" id="PWN97257.1"/>
    </source>
</evidence>
<dbReference type="EMBL" id="KZ819295">
    <property type="protein sequence ID" value="PWN97257.1"/>
    <property type="molecule type" value="Genomic_DNA"/>
</dbReference>
<dbReference type="AlphaFoldDB" id="A0A316Z645"/>